<dbReference type="InterPro" id="IPR000086">
    <property type="entry name" value="NUDIX_hydrolase_dom"/>
</dbReference>
<dbReference type="SUPFAM" id="SSF55811">
    <property type="entry name" value="Nudix"/>
    <property type="match status" value="1"/>
</dbReference>
<dbReference type="Proteomes" id="UP001279553">
    <property type="component" value="Unassembled WGS sequence"/>
</dbReference>
<dbReference type="GO" id="GO:0016787">
    <property type="term" value="F:hydrolase activity"/>
    <property type="evidence" value="ECO:0007669"/>
    <property type="project" value="UniProtKB-KW"/>
</dbReference>
<dbReference type="PANTHER" id="PTHR43046">
    <property type="entry name" value="GDP-MANNOSE MANNOSYL HYDROLASE"/>
    <property type="match status" value="1"/>
</dbReference>
<dbReference type="InterPro" id="IPR015797">
    <property type="entry name" value="NUDIX_hydrolase-like_dom_sf"/>
</dbReference>
<dbReference type="InterPro" id="IPR020084">
    <property type="entry name" value="NUDIX_hydrolase_CS"/>
</dbReference>
<evidence type="ECO:0000256" key="2">
    <source>
        <dbReference type="ARBA" id="ARBA00022801"/>
    </source>
</evidence>
<dbReference type="EMBL" id="JAWXYB010000018">
    <property type="protein sequence ID" value="MDX5932891.1"/>
    <property type="molecule type" value="Genomic_DNA"/>
</dbReference>
<organism evidence="4 5">
    <name type="scientific">Acidiphilium acidophilum</name>
    <name type="common">Thiobacillus acidophilus</name>
    <dbReference type="NCBI Taxonomy" id="76588"/>
    <lineage>
        <taxon>Bacteria</taxon>
        <taxon>Pseudomonadati</taxon>
        <taxon>Pseudomonadota</taxon>
        <taxon>Alphaproteobacteria</taxon>
        <taxon>Acetobacterales</taxon>
        <taxon>Acidocellaceae</taxon>
        <taxon>Acidiphilium</taxon>
    </lineage>
</organism>
<keyword evidence="5" id="KW-1185">Reference proteome</keyword>
<name>A0AAW9DUH6_ACIAO</name>
<dbReference type="PROSITE" id="PS00893">
    <property type="entry name" value="NUDIX_BOX"/>
    <property type="match status" value="1"/>
</dbReference>
<dbReference type="Pfam" id="PF00293">
    <property type="entry name" value="NUDIX"/>
    <property type="match status" value="1"/>
</dbReference>
<evidence type="ECO:0000259" key="3">
    <source>
        <dbReference type="PROSITE" id="PS51462"/>
    </source>
</evidence>
<accession>A0AAW9DUH6</accession>
<sequence length="152" mass="16218">MAGGLRLRYGWGVPDLPISRIIHIAAALLIAADGRMLLVRKRGTSAFMQPGGKIGPDEDAVTALVRELREELGVAVHPAQAVYLGCFEADAANEPGHVVRAELFRVALSGTARPDAEIEEMIWVDSGVAAGVELAPLTRDYVVPMHAAQARL</sequence>
<evidence type="ECO:0000256" key="1">
    <source>
        <dbReference type="ARBA" id="ARBA00001946"/>
    </source>
</evidence>
<comment type="cofactor">
    <cofactor evidence="1">
        <name>Mg(2+)</name>
        <dbReference type="ChEBI" id="CHEBI:18420"/>
    </cofactor>
</comment>
<feature type="domain" description="Nudix hydrolase" evidence="3">
    <location>
        <begin position="21"/>
        <end position="147"/>
    </location>
</feature>
<dbReference type="RefSeq" id="WP_319615743.1">
    <property type="nucleotide sequence ID" value="NZ_JAWXYB010000018.1"/>
</dbReference>
<dbReference type="Gene3D" id="3.90.79.10">
    <property type="entry name" value="Nucleoside Triphosphate Pyrophosphohydrolase"/>
    <property type="match status" value="1"/>
</dbReference>
<protein>
    <submittedName>
        <fullName evidence="4">NUDIX domain-containing protein</fullName>
    </submittedName>
</protein>
<keyword evidence="2" id="KW-0378">Hydrolase</keyword>
<dbReference type="AlphaFoldDB" id="A0AAW9DUH6"/>
<comment type="caution">
    <text evidence="4">The sequence shown here is derived from an EMBL/GenBank/DDBJ whole genome shotgun (WGS) entry which is preliminary data.</text>
</comment>
<proteinExistence type="predicted"/>
<gene>
    <name evidence="4" type="ORF">SIL87_19235</name>
</gene>
<reference evidence="4 5" key="1">
    <citation type="submission" date="2023-11" db="EMBL/GenBank/DDBJ databases">
        <title>MicrobeMod: A computational toolkit for identifying prokaryotic methylation and restriction-modification with nanopore sequencing.</title>
        <authorList>
            <person name="Crits-Christoph A."/>
            <person name="Kang S.C."/>
            <person name="Lee H."/>
            <person name="Ostrov N."/>
        </authorList>
    </citation>
    <scope>NUCLEOTIDE SEQUENCE [LARGE SCALE GENOMIC DNA]</scope>
    <source>
        <strain evidence="4 5">DSMZ 700</strain>
    </source>
</reference>
<dbReference type="PROSITE" id="PS51462">
    <property type="entry name" value="NUDIX"/>
    <property type="match status" value="1"/>
</dbReference>
<evidence type="ECO:0000313" key="4">
    <source>
        <dbReference type="EMBL" id="MDX5932891.1"/>
    </source>
</evidence>
<dbReference type="CDD" id="cd04690">
    <property type="entry name" value="NUDIX_Hydrolase"/>
    <property type="match status" value="1"/>
</dbReference>
<dbReference type="PANTHER" id="PTHR43046:SF2">
    <property type="entry name" value="8-OXO-DGTP DIPHOSPHATASE-RELATED"/>
    <property type="match status" value="1"/>
</dbReference>
<evidence type="ECO:0000313" key="5">
    <source>
        <dbReference type="Proteomes" id="UP001279553"/>
    </source>
</evidence>